<reference evidence="1 2" key="1">
    <citation type="journal article" date="2021" name="J. Hered.">
        <title>A chromosome-level genome assembly of the parasitoid wasp, Cotesia glomerata (Hymenoptera: Braconidae).</title>
        <authorList>
            <person name="Pinto B.J."/>
            <person name="Weis J.J."/>
            <person name="Gamble T."/>
            <person name="Ode P.J."/>
            <person name="Paul R."/>
            <person name="Zaspel J.M."/>
        </authorList>
    </citation>
    <scope>NUCLEOTIDE SEQUENCE [LARGE SCALE GENOMIC DNA]</scope>
    <source>
        <strain evidence="1">CgM1</strain>
    </source>
</reference>
<keyword evidence="2" id="KW-1185">Reference proteome</keyword>
<dbReference type="EMBL" id="JAHXZJ010000001">
    <property type="protein sequence ID" value="KAH0567048.1"/>
    <property type="molecule type" value="Genomic_DNA"/>
</dbReference>
<sequence length="98" mass="11310">MSSCGRFERDKLGQSFTCFEDDNDWYLMRWLFVPAAQSDDDEAPDEVSVNVGGQEDFMTEFFAEMEFNLQIDIVVTGLLFSLNGRFKVEIDLITIKFS</sequence>
<accession>A0AAV7IQK8</accession>
<organism evidence="1 2">
    <name type="scientific">Cotesia glomerata</name>
    <name type="common">Lepidopteran parasitic wasp</name>
    <name type="synonym">Apanteles glomeratus</name>
    <dbReference type="NCBI Taxonomy" id="32391"/>
    <lineage>
        <taxon>Eukaryota</taxon>
        <taxon>Metazoa</taxon>
        <taxon>Ecdysozoa</taxon>
        <taxon>Arthropoda</taxon>
        <taxon>Hexapoda</taxon>
        <taxon>Insecta</taxon>
        <taxon>Pterygota</taxon>
        <taxon>Neoptera</taxon>
        <taxon>Endopterygota</taxon>
        <taxon>Hymenoptera</taxon>
        <taxon>Apocrita</taxon>
        <taxon>Ichneumonoidea</taxon>
        <taxon>Braconidae</taxon>
        <taxon>Microgastrinae</taxon>
        <taxon>Cotesia</taxon>
    </lineage>
</organism>
<evidence type="ECO:0000313" key="2">
    <source>
        <dbReference type="Proteomes" id="UP000826195"/>
    </source>
</evidence>
<protein>
    <submittedName>
        <fullName evidence="1">Uncharacterized protein</fullName>
    </submittedName>
</protein>
<dbReference type="AlphaFoldDB" id="A0AAV7IQK8"/>
<evidence type="ECO:0000313" key="1">
    <source>
        <dbReference type="EMBL" id="KAH0567048.1"/>
    </source>
</evidence>
<gene>
    <name evidence="1" type="ORF">KQX54_006344</name>
</gene>
<comment type="caution">
    <text evidence="1">The sequence shown here is derived from an EMBL/GenBank/DDBJ whole genome shotgun (WGS) entry which is preliminary data.</text>
</comment>
<proteinExistence type="predicted"/>
<name>A0AAV7IQK8_COTGL</name>
<dbReference type="Proteomes" id="UP000826195">
    <property type="component" value="Unassembled WGS sequence"/>
</dbReference>